<accession>A0AAD4R6A2</accession>
<evidence type="ECO:0000256" key="2">
    <source>
        <dbReference type="SAM" id="Phobius"/>
    </source>
</evidence>
<reference evidence="3" key="1">
    <citation type="submission" date="2022-01" db="EMBL/GenBank/DDBJ databases">
        <title>Genome Sequence Resource for Two Populations of Ditylenchus destructor, the Migratory Endoparasitic Phytonematode.</title>
        <authorList>
            <person name="Zhang H."/>
            <person name="Lin R."/>
            <person name="Xie B."/>
        </authorList>
    </citation>
    <scope>NUCLEOTIDE SEQUENCE</scope>
    <source>
        <strain evidence="3">BazhouSP</strain>
    </source>
</reference>
<comment type="caution">
    <text evidence="3">The sequence shown here is derived from an EMBL/GenBank/DDBJ whole genome shotgun (WGS) entry which is preliminary data.</text>
</comment>
<feature type="region of interest" description="Disordered" evidence="1">
    <location>
        <begin position="19"/>
        <end position="102"/>
    </location>
</feature>
<evidence type="ECO:0000313" key="3">
    <source>
        <dbReference type="EMBL" id="KAI1718959.1"/>
    </source>
</evidence>
<keyword evidence="2" id="KW-1133">Transmembrane helix</keyword>
<sequence>MANQYEIVDNLKSEAIQTPKISQKHVSKSKKGVMSADSIVPSKEKRVPKSTKAKKGNASAEQSKQISADSTYGDNQTMRNTNESQLHTKNASRDDTGDYYDDDDADTTYTVEKGKKIKQVKNKQSKGGTCANKVTWLYILLAILLALLIAAIVVLIILLVK</sequence>
<feature type="transmembrane region" description="Helical" evidence="2">
    <location>
        <begin position="136"/>
        <end position="160"/>
    </location>
</feature>
<keyword evidence="4" id="KW-1185">Reference proteome</keyword>
<organism evidence="3 4">
    <name type="scientific">Ditylenchus destructor</name>
    <dbReference type="NCBI Taxonomy" id="166010"/>
    <lineage>
        <taxon>Eukaryota</taxon>
        <taxon>Metazoa</taxon>
        <taxon>Ecdysozoa</taxon>
        <taxon>Nematoda</taxon>
        <taxon>Chromadorea</taxon>
        <taxon>Rhabditida</taxon>
        <taxon>Tylenchina</taxon>
        <taxon>Tylenchomorpha</taxon>
        <taxon>Sphaerularioidea</taxon>
        <taxon>Anguinidae</taxon>
        <taxon>Anguininae</taxon>
        <taxon>Ditylenchus</taxon>
    </lineage>
</organism>
<proteinExistence type="predicted"/>
<evidence type="ECO:0000313" key="4">
    <source>
        <dbReference type="Proteomes" id="UP001201812"/>
    </source>
</evidence>
<dbReference type="Proteomes" id="UP001201812">
    <property type="component" value="Unassembled WGS sequence"/>
</dbReference>
<dbReference type="EMBL" id="JAKKPZ010000007">
    <property type="protein sequence ID" value="KAI1718959.1"/>
    <property type="molecule type" value="Genomic_DNA"/>
</dbReference>
<feature type="compositionally biased region" description="Basic residues" evidence="1">
    <location>
        <begin position="22"/>
        <end position="31"/>
    </location>
</feature>
<feature type="compositionally biased region" description="Polar residues" evidence="1">
    <location>
        <begin position="59"/>
        <end position="89"/>
    </location>
</feature>
<name>A0AAD4R6A2_9BILA</name>
<evidence type="ECO:0000256" key="1">
    <source>
        <dbReference type="SAM" id="MobiDB-lite"/>
    </source>
</evidence>
<protein>
    <submittedName>
        <fullName evidence="3">Uncharacterized protein</fullName>
    </submittedName>
</protein>
<keyword evidence="2" id="KW-0472">Membrane</keyword>
<keyword evidence="2" id="KW-0812">Transmembrane</keyword>
<gene>
    <name evidence="3" type="ORF">DdX_06074</name>
</gene>
<dbReference type="AlphaFoldDB" id="A0AAD4R6A2"/>